<feature type="domain" description="HTH cro/C1-type" evidence="1">
    <location>
        <begin position="15"/>
        <end position="69"/>
    </location>
</feature>
<dbReference type="Pfam" id="PF13560">
    <property type="entry name" value="HTH_31"/>
    <property type="match status" value="1"/>
</dbReference>
<organism evidence="2 3">
    <name type="scientific">Pedococcus ginsenosidimutans</name>
    <dbReference type="NCBI Taxonomy" id="490570"/>
    <lineage>
        <taxon>Bacteria</taxon>
        <taxon>Bacillati</taxon>
        <taxon>Actinomycetota</taxon>
        <taxon>Actinomycetes</taxon>
        <taxon>Micrococcales</taxon>
        <taxon>Intrasporangiaceae</taxon>
        <taxon>Pedococcus</taxon>
    </lineage>
</organism>
<dbReference type="EMBL" id="BAABLO010000005">
    <property type="protein sequence ID" value="GAA4720979.1"/>
    <property type="molecule type" value="Genomic_DNA"/>
</dbReference>
<comment type="caution">
    <text evidence="2">The sequence shown here is derived from an EMBL/GenBank/DDBJ whole genome shotgun (WGS) entry which is preliminary data.</text>
</comment>
<evidence type="ECO:0000259" key="1">
    <source>
        <dbReference type="PROSITE" id="PS50943"/>
    </source>
</evidence>
<protein>
    <submittedName>
        <fullName evidence="2">Helix-turn-helix transcriptional regulator</fullName>
    </submittedName>
</protein>
<gene>
    <name evidence="2" type="ORF">GCM10025782_18170</name>
</gene>
<dbReference type="InterPro" id="IPR010982">
    <property type="entry name" value="Lambda_DNA-bd_dom_sf"/>
</dbReference>
<dbReference type="PANTHER" id="PTHR35010:SF4">
    <property type="entry name" value="BLL5781 PROTEIN"/>
    <property type="match status" value="1"/>
</dbReference>
<dbReference type="PANTHER" id="PTHR35010">
    <property type="entry name" value="BLL4672 PROTEIN-RELATED"/>
    <property type="match status" value="1"/>
</dbReference>
<dbReference type="RefSeq" id="WP_345502669.1">
    <property type="nucleotide sequence ID" value="NZ_BAABLO010000005.1"/>
</dbReference>
<accession>A0ABP8Y3M5</accession>
<dbReference type="Proteomes" id="UP001500556">
    <property type="component" value="Unassembled WGS sequence"/>
</dbReference>
<proteinExistence type="predicted"/>
<dbReference type="Pfam" id="PF17765">
    <property type="entry name" value="MLTR_LBD"/>
    <property type="match status" value="1"/>
</dbReference>
<dbReference type="Gene3D" id="1.10.260.40">
    <property type="entry name" value="lambda repressor-like DNA-binding domains"/>
    <property type="match status" value="1"/>
</dbReference>
<dbReference type="SMART" id="SM00530">
    <property type="entry name" value="HTH_XRE"/>
    <property type="match status" value="1"/>
</dbReference>
<dbReference type="Gene3D" id="3.30.450.180">
    <property type="match status" value="1"/>
</dbReference>
<keyword evidence="3" id="KW-1185">Reference proteome</keyword>
<dbReference type="PROSITE" id="PS50943">
    <property type="entry name" value="HTH_CROC1"/>
    <property type="match status" value="1"/>
</dbReference>
<name>A0ABP8Y3M5_9MICO</name>
<sequence length="262" mass="28657">MTVIAQTRPEVGTLLRTWRERRRLSQLELSSRAQVSTRHLSYVETGRSRPTPEMIDRLADSLDVPLRSRDELLLAGGYAPRHGNRGLEDSDLGVVMDGLRHLLDAHLPHPALLLDQHWDVVDANAATDLPLAGCAPELLEPPVNAIRVSLHPGGLAPRIRNLSQWAAHLVHQVRARAEVTHDPALTDLAEEAAAYVPVDPRIPAPAGPVLALELEHEGALLRFFSISARLETATDATLDELHLETFLPADRTTQQALSGGQA</sequence>
<evidence type="ECO:0000313" key="3">
    <source>
        <dbReference type="Proteomes" id="UP001500556"/>
    </source>
</evidence>
<reference evidence="3" key="1">
    <citation type="journal article" date="2019" name="Int. J. Syst. Evol. Microbiol.">
        <title>The Global Catalogue of Microorganisms (GCM) 10K type strain sequencing project: providing services to taxonomists for standard genome sequencing and annotation.</title>
        <authorList>
            <consortium name="The Broad Institute Genomics Platform"/>
            <consortium name="The Broad Institute Genome Sequencing Center for Infectious Disease"/>
            <person name="Wu L."/>
            <person name="Ma J."/>
        </authorList>
    </citation>
    <scope>NUCLEOTIDE SEQUENCE [LARGE SCALE GENOMIC DNA]</scope>
    <source>
        <strain evidence="3">JCM 18961</strain>
    </source>
</reference>
<dbReference type="SUPFAM" id="SSF47413">
    <property type="entry name" value="lambda repressor-like DNA-binding domains"/>
    <property type="match status" value="1"/>
</dbReference>
<evidence type="ECO:0000313" key="2">
    <source>
        <dbReference type="EMBL" id="GAA4720979.1"/>
    </source>
</evidence>
<dbReference type="InterPro" id="IPR041413">
    <property type="entry name" value="MLTR_LBD"/>
</dbReference>
<dbReference type="CDD" id="cd00093">
    <property type="entry name" value="HTH_XRE"/>
    <property type="match status" value="1"/>
</dbReference>
<dbReference type="InterPro" id="IPR001387">
    <property type="entry name" value="Cro/C1-type_HTH"/>
</dbReference>